<keyword evidence="2" id="KW-1185">Reference proteome</keyword>
<evidence type="ECO:0000313" key="2">
    <source>
        <dbReference type="Proteomes" id="UP000055024"/>
    </source>
</evidence>
<proteinExistence type="predicted"/>
<gene>
    <name evidence="1" type="ORF">T11_16670</name>
</gene>
<accession>A0A0V1GFC5</accession>
<comment type="caution">
    <text evidence="1">The sequence shown here is derived from an EMBL/GenBank/DDBJ whole genome shotgun (WGS) entry which is preliminary data.</text>
</comment>
<dbReference type="Proteomes" id="UP000055024">
    <property type="component" value="Unassembled WGS sequence"/>
</dbReference>
<protein>
    <submittedName>
        <fullName evidence="1">Uncharacterized protein</fullName>
    </submittedName>
</protein>
<dbReference type="EMBL" id="JYDP01002415">
    <property type="protein sequence ID" value="KRY96943.1"/>
    <property type="molecule type" value="Genomic_DNA"/>
</dbReference>
<evidence type="ECO:0000313" key="1">
    <source>
        <dbReference type="EMBL" id="KRY96943.1"/>
    </source>
</evidence>
<dbReference type="AlphaFoldDB" id="A0A0V1GFC5"/>
<name>A0A0V1GFC5_9BILA</name>
<organism evidence="1 2">
    <name type="scientific">Trichinella zimbabwensis</name>
    <dbReference type="NCBI Taxonomy" id="268475"/>
    <lineage>
        <taxon>Eukaryota</taxon>
        <taxon>Metazoa</taxon>
        <taxon>Ecdysozoa</taxon>
        <taxon>Nematoda</taxon>
        <taxon>Enoplea</taxon>
        <taxon>Dorylaimia</taxon>
        <taxon>Trichinellida</taxon>
        <taxon>Trichinellidae</taxon>
        <taxon>Trichinella</taxon>
    </lineage>
</organism>
<reference evidence="1 2" key="1">
    <citation type="submission" date="2015-01" db="EMBL/GenBank/DDBJ databases">
        <title>Evolution of Trichinella species and genotypes.</title>
        <authorList>
            <person name="Korhonen P.K."/>
            <person name="Edoardo P."/>
            <person name="Giuseppe L.R."/>
            <person name="Gasser R.B."/>
        </authorList>
    </citation>
    <scope>NUCLEOTIDE SEQUENCE [LARGE SCALE GENOMIC DNA]</scope>
    <source>
        <strain evidence="1">ISS1029</strain>
    </source>
</reference>
<sequence length="65" mass="7385">MHLTGFREWNLHASHAASRSHAEISLSIYLVCQILINAYRGHVMRDLPRSISAHTPLTNRNTFTA</sequence>